<evidence type="ECO:0000313" key="4">
    <source>
        <dbReference type="Proteomes" id="UP001220064"/>
    </source>
</evidence>
<dbReference type="CDD" id="cd09279">
    <property type="entry name" value="RNase_HI_like"/>
    <property type="match status" value="1"/>
</dbReference>
<dbReference type="PIRSF" id="PIRSF036922">
    <property type="entry name" value="RNaseH_PGAM"/>
    <property type="match status" value="1"/>
</dbReference>
<dbReference type="Pfam" id="PF13456">
    <property type="entry name" value="RVT_3"/>
    <property type="match status" value="1"/>
</dbReference>
<dbReference type="PROSITE" id="PS50879">
    <property type="entry name" value="RNASE_H_1"/>
    <property type="match status" value="1"/>
</dbReference>
<dbReference type="InterPro" id="IPR036397">
    <property type="entry name" value="RNaseH_sf"/>
</dbReference>
<dbReference type="PANTHER" id="PTHR48100">
    <property type="entry name" value="BROAD-SPECIFICITY PHOSPHATASE YOR283W-RELATED"/>
    <property type="match status" value="1"/>
</dbReference>
<dbReference type="Gene3D" id="3.30.420.10">
    <property type="entry name" value="Ribonuclease H-like superfamily/Ribonuclease H"/>
    <property type="match status" value="1"/>
</dbReference>
<reference evidence="3 4" key="1">
    <citation type="submission" date="2020-10" db="EMBL/GenBank/DDBJ databases">
        <title>Complete genome sequence of Corynebacterium massiliense DSM 45435, type strain of Corynebacterium massiliense.</title>
        <authorList>
            <person name="Busche T."/>
            <person name="Kalinowski J."/>
            <person name="Ruckert C."/>
        </authorList>
    </citation>
    <scope>NUCLEOTIDE SEQUENCE [LARGE SCALE GENOMIC DNA]</scope>
    <source>
        <strain evidence="3 4">DSM 45435</strain>
    </source>
</reference>
<feature type="compositionally biased region" description="Low complexity" evidence="1">
    <location>
        <begin position="160"/>
        <end position="172"/>
    </location>
</feature>
<dbReference type="InterPro" id="IPR013078">
    <property type="entry name" value="His_Pase_superF_clade-1"/>
</dbReference>
<dbReference type="PANTHER" id="PTHR48100:SF1">
    <property type="entry name" value="HISTIDINE PHOSPHATASE FAMILY PROTEIN-RELATED"/>
    <property type="match status" value="1"/>
</dbReference>
<dbReference type="SMART" id="SM00855">
    <property type="entry name" value="PGAM"/>
    <property type="match status" value="1"/>
</dbReference>
<dbReference type="InterPro" id="IPR012337">
    <property type="entry name" value="RNaseH-like_sf"/>
</dbReference>
<evidence type="ECO:0000256" key="1">
    <source>
        <dbReference type="SAM" id="MobiDB-lite"/>
    </source>
</evidence>
<dbReference type="GO" id="GO:0016787">
    <property type="term" value="F:hydrolase activity"/>
    <property type="evidence" value="ECO:0007669"/>
    <property type="project" value="UniProtKB-KW"/>
</dbReference>
<feature type="domain" description="RNase H type-1" evidence="2">
    <location>
        <begin position="1"/>
        <end position="140"/>
    </location>
</feature>
<evidence type="ECO:0000313" key="3">
    <source>
        <dbReference type="EMBL" id="WCZ32905.1"/>
    </source>
</evidence>
<dbReference type="RefSeq" id="WP_022862376.1">
    <property type="nucleotide sequence ID" value="NZ_ATVG01000001.1"/>
</dbReference>
<name>A0ABY7U872_9CORY</name>
<keyword evidence="3" id="KW-0378">Hydrolase</keyword>
<dbReference type="NCBIfam" id="NF005567">
    <property type="entry name" value="PRK07238.1"/>
    <property type="match status" value="1"/>
</dbReference>
<dbReference type="EC" id="3.1.3.3" evidence="3"/>
<evidence type="ECO:0000259" key="2">
    <source>
        <dbReference type="PROSITE" id="PS50879"/>
    </source>
</evidence>
<dbReference type="SUPFAM" id="SSF53098">
    <property type="entry name" value="Ribonuclease H-like"/>
    <property type="match status" value="1"/>
</dbReference>
<proteinExistence type="predicted"/>
<dbReference type="Gene3D" id="3.40.50.1240">
    <property type="entry name" value="Phosphoglycerate mutase-like"/>
    <property type="match status" value="1"/>
</dbReference>
<dbReference type="Pfam" id="PF00300">
    <property type="entry name" value="His_Phos_1"/>
    <property type="match status" value="1"/>
</dbReference>
<accession>A0ABY7U872</accession>
<dbReference type="EMBL" id="CP063189">
    <property type="protein sequence ID" value="WCZ32905.1"/>
    <property type="molecule type" value="Genomic_DNA"/>
</dbReference>
<organism evidence="3 4">
    <name type="scientific">Corynebacterium massiliense DSM 45435</name>
    <dbReference type="NCBI Taxonomy" id="1121364"/>
    <lineage>
        <taxon>Bacteria</taxon>
        <taxon>Bacillati</taxon>
        <taxon>Actinomycetota</taxon>
        <taxon>Actinomycetes</taxon>
        <taxon>Mycobacteriales</taxon>
        <taxon>Corynebacteriaceae</taxon>
        <taxon>Corynebacterium</taxon>
    </lineage>
</organism>
<sequence>MKLVIFADGGSRGNPGIAGSGTVVFDASGKKRLREIVYVVGTRSTNNVAEYHGLLRGLEAAVDMGAQDVEFYMDSKLVVEQMNGRWKIKHPDMRELALKARKLIDSLESFQLEWVPRAKNKVADKLSNDAMDAAATGHAPGIVGGEKGDAAAHKDKAQRESGASTSEASAGTDSDRDVAAGAALTSPADWHRDRGEVTRFILLRHGQTEMSVHKQYSGVSDPRLTAVGEQQALAAAQALAARWGTGEECRIDAVVSSPLIRATETASAAAELLGRDVVDVPNLAELDFGDWEGLTFDEVARRDPEAHAQWLTDASVACPGGESLQQLHRRVRKVRRQLEEDYRGKTVLVVSHVNPIKSFLRQGLDAGPVMFRRLFLDLASLSEVEFYSAGGALVRGVNDIGHLAAID</sequence>
<dbReference type="InterPro" id="IPR029033">
    <property type="entry name" value="His_PPase_superfam"/>
</dbReference>
<dbReference type="SUPFAM" id="SSF53254">
    <property type="entry name" value="Phosphoglycerate mutase-like"/>
    <property type="match status" value="1"/>
</dbReference>
<gene>
    <name evidence="3" type="primary">pspA2</name>
    <name evidence="3" type="ORF">CMASS_07360</name>
</gene>
<dbReference type="InterPro" id="IPR050275">
    <property type="entry name" value="PGM_Phosphatase"/>
</dbReference>
<dbReference type="Proteomes" id="UP001220064">
    <property type="component" value="Chromosome"/>
</dbReference>
<feature type="region of interest" description="Disordered" evidence="1">
    <location>
        <begin position="137"/>
        <end position="177"/>
    </location>
</feature>
<protein>
    <submittedName>
        <fullName evidence="3">Phosphoserine phosphatase 1</fullName>
        <ecNumber evidence="3">3.1.3.3</ecNumber>
    </submittedName>
</protein>
<feature type="compositionally biased region" description="Basic and acidic residues" evidence="1">
    <location>
        <begin position="146"/>
        <end position="159"/>
    </location>
</feature>
<dbReference type="CDD" id="cd07067">
    <property type="entry name" value="HP_PGM_like"/>
    <property type="match status" value="1"/>
</dbReference>
<dbReference type="InterPro" id="IPR014636">
    <property type="entry name" value="RNaseH/PGlycerate_mutase"/>
</dbReference>
<dbReference type="InterPro" id="IPR002156">
    <property type="entry name" value="RNaseH_domain"/>
</dbReference>
<keyword evidence="4" id="KW-1185">Reference proteome</keyword>